<evidence type="ECO:0000313" key="3">
    <source>
        <dbReference type="EMBL" id="HJB36851.1"/>
    </source>
</evidence>
<dbReference type="SUPFAM" id="SSF56281">
    <property type="entry name" value="Metallo-hydrolase/oxidoreductase"/>
    <property type="match status" value="1"/>
</dbReference>
<organism evidence="3 4">
    <name type="scientific">Candidatus Acutalibacter ornithocaccae</name>
    <dbReference type="NCBI Taxonomy" id="2838416"/>
    <lineage>
        <taxon>Bacteria</taxon>
        <taxon>Bacillati</taxon>
        <taxon>Bacillota</taxon>
        <taxon>Clostridia</taxon>
        <taxon>Eubacteriales</taxon>
        <taxon>Acutalibacteraceae</taxon>
        <taxon>Acutalibacter</taxon>
    </lineage>
</organism>
<evidence type="ECO:0000259" key="2">
    <source>
        <dbReference type="Pfam" id="PF12706"/>
    </source>
</evidence>
<comment type="caution">
    <text evidence="3">The sequence shown here is derived from an EMBL/GenBank/DDBJ whole genome shotgun (WGS) entry which is preliminary data.</text>
</comment>
<reference evidence="3" key="2">
    <citation type="submission" date="2021-04" db="EMBL/GenBank/DDBJ databases">
        <authorList>
            <person name="Gilroy R."/>
        </authorList>
    </citation>
    <scope>NUCLEOTIDE SEQUENCE</scope>
    <source>
        <strain evidence="3">ChiBcolR8-3208</strain>
    </source>
</reference>
<evidence type="ECO:0000256" key="1">
    <source>
        <dbReference type="ARBA" id="ARBA00022801"/>
    </source>
</evidence>
<protein>
    <submittedName>
        <fullName evidence="3">MBL fold metallo-hydrolase</fullName>
    </submittedName>
</protein>
<dbReference type="GO" id="GO:0016787">
    <property type="term" value="F:hydrolase activity"/>
    <property type="evidence" value="ECO:0007669"/>
    <property type="project" value="UniProtKB-KW"/>
</dbReference>
<dbReference type="InterPro" id="IPR036866">
    <property type="entry name" value="RibonucZ/Hydroxyglut_hydro"/>
</dbReference>
<sequence length="271" mass="29590">MNKIQAKAPDPIPFGKEAFSPQAGTTVRWLGGAGALVNCRGTNILIDPVLEGFDIPLLVESPLRVEDVPQVDAVLLTHSDNDHFSRDTCRDLAPVCGAYHAPRYVAGQCRDMGLPGVGHGIGESFTVGPVKVTLTPADHAWQNEVPGAADRVFLPEDFCGFWLDTPDGSLWAVGDSRLLEEHLHMPAPDLMLFDFSNSKWHIGLDNAVKLANAYPRTPLLLWHWGCVDAPDMTPFNGDPADLIARIQNPERALVLAPGEPLELRPLNQETR</sequence>
<reference evidence="3" key="1">
    <citation type="journal article" date="2021" name="PeerJ">
        <title>Extensive microbial diversity within the chicken gut microbiome revealed by metagenomics and culture.</title>
        <authorList>
            <person name="Gilroy R."/>
            <person name="Ravi A."/>
            <person name="Getino M."/>
            <person name="Pursley I."/>
            <person name="Horton D.L."/>
            <person name="Alikhan N.F."/>
            <person name="Baker D."/>
            <person name="Gharbi K."/>
            <person name="Hall N."/>
            <person name="Watson M."/>
            <person name="Adriaenssens E.M."/>
            <person name="Foster-Nyarko E."/>
            <person name="Jarju S."/>
            <person name="Secka A."/>
            <person name="Antonio M."/>
            <person name="Oren A."/>
            <person name="Chaudhuri R.R."/>
            <person name="La Ragione R."/>
            <person name="Hildebrand F."/>
            <person name="Pallen M.J."/>
        </authorList>
    </citation>
    <scope>NUCLEOTIDE SEQUENCE</scope>
    <source>
        <strain evidence="3">ChiBcolR8-3208</strain>
    </source>
</reference>
<dbReference type="Proteomes" id="UP000824214">
    <property type="component" value="Unassembled WGS sequence"/>
</dbReference>
<gene>
    <name evidence="3" type="ORF">H9942_02125</name>
</gene>
<dbReference type="PANTHER" id="PTHR43546:SF9">
    <property type="entry name" value="L-ASCORBATE-6-PHOSPHATE LACTONASE ULAG-RELATED"/>
    <property type="match status" value="1"/>
</dbReference>
<evidence type="ECO:0000313" key="4">
    <source>
        <dbReference type="Proteomes" id="UP000824214"/>
    </source>
</evidence>
<dbReference type="InterPro" id="IPR001279">
    <property type="entry name" value="Metallo-B-lactamas"/>
</dbReference>
<dbReference type="InterPro" id="IPR050114">
    <property type="entry name" value="UPF0173_UPF0282_UlaG_hydrolase"/>
</dbReference>
<dbReference type="AlphaFoldDB" id="A0A9D2LWB7"/>
<feature type="domain" description="Metallo-beta-lactamase" evidence="2">
    <location>
        <begin position="42"/>
        <end position="224"/>
    </location>
</feature>
<proteinExistence type="predicted"/>
<accession>A0A9D2LWB7</accession>
<dbReference type="Pfam" id="PF12706">
    <property type="entry name" value="Lactamase_B_2"/>
    <property type="match status" value="1"/>
</dbReference>
<dbReference type="Gene3D" id="3.60.15.10">
    <property type="entry name" value="Ribonuclease Z/Hydroxyacylglutathione hydrolase-like"/>
    <property type="match status" value="1"/>
</dbReference>
<keyword evidence="1" id="KW-0378">Hydrolase</keyword>
<dbReference type="PANTHER" id="PTHR43546">
    <property type="entry name" value="UPF0173 METAL-DEPENDENT HYDROLASE MJ1163-RELATED"/>
    <property type="match status" value="1"/>
</dbReference>
<dbReference type="EMBL" id="DWXZ01000036">
    <property type="protein sequence ID" value="HJB36851.1"/>
    <property type="molecule type" value="Genomic_DNA"/>
</dbReference>
<name>A0A9D2LWB7_9FIRM</name>